<accession>A0A1G9V8W1</accession>
<gene>
    <name evidence="3" type="ORF">SAMN05216259_101178</name>
</gene>
<feature type="region of interest" description="Disordered" evidence="1">
    <location>
        <begin position="1"/>
        <end position="37"/>
    </location>
</feature>
<dbReference type="Proteomes" id="UP000199341">
    <property type="component" value="Unassembled WGS sequence"/>
</dbReference>
<proteinExistence type="predicted"/>
<feature type="transmembrane region" description="Helical" evidence="2">
    <location>
        <begin position="41"/>
        <end position="63"/>
    </location>
</feature>
<dbReference type="EMBL" id="FNIE01000001">
    <property type="protein sequence ID" value="SDM68581.1"/>
    <property type="molecule type" value="Genomic_DNA"/>
</dbReference>
<organism evidence="3 4">
    <name type="scientific">Actinacidiphila guanduensis</name>
    <dbReference type="NCBI Taxonomy" id="310781"/>
    <lineage>
        <taxon>Bacteria</taxon>
        <taxon>Bacillati</taxon>
        <taxon>Actinomycetota</taxon>
        <taxon>Actinomycetes</taxon>
        <taxon>Kitasatosporales</taxon>
        <taxon>Streptomycetaceae</taxon>
        <taxon>Actinacidiphila</taxon>
    </lineage>
</organism>
<evidence type="ECO:0000256" key="1">
    <source>
        <dbReference type="SAM" id="MobiDB-lite"/>
    </source>
</evidence>
<dbReference type="AlphaFoldDB" id="A0A1G9V8W1"/>
<evidence type="ECO:0000313" key="4">
    <source>
        <dbReference type="Proteomes" id="UP000199341"/>
    </source>
</evidence>
<protein>
    <submittedName>
        <fullName evidence="3">Uncharacterized protein</fullName>
    </submittedName>
</protein>
<keyword evidence="2" id="KW-1133">Transmembrane helix</keyword>
<keyword evidence="2" id="KW-0812">Transmembrane</keyword>
<evidence type="ECO:0000256" key="2">
    <source>
        <dbReference type="SAM" id="Phobius"/>
    </source>
</evidence>
<sequence length="252" mass="25876">MISEPEMTGGFDTPGPDVIAGSGDPEDDPGPGRGRAGRRRALAWGAAGAVLASAVWAGALRAYGHYHHGGPDLHGYVLGDSPCAGTTLAPLTTALGATDVSSVSPATARLGHALDQLRCTLAVSAPSRPAGTARYEIFVTVDLHRTTDPRAEFDDQRGLDSDTLTPAAATRPVPGLGDEAYLLTLGAQSEELKVRHGGAVFTLTLTGYNALSTAPGAPAVPRGAATAPADFDGYQDALVRAMRKVMAGQHRS</sequence>
<feature type="region of interest" description="Disordered" evidence="1">
    <location>
        <begin position="151"/>
        <end position="171"/>
    </location>
</feature>
<feature type="compositionally biased region" description="Basic and acidic residues" evidence="1">
    <location>
        <begin position="151"/>
        <end position="160"/>
    </location>
</feature>
<keyword evidence="2" id="KW-0472">Membrane</keyword>
<keyword evidence="4" id="KW-1185">Reference proteome</keyword>
<name>A0A1G9V8W1_9ACTN</name>
<reference evidence="3 4" key="1">
    <citation type="submission" date="2016-10" db="EMBL/GenBank/DDBJ databases">
        <authorList>
            <person name="de Groot N.N."/>
        </authorList>
    </citation>
    <scope>NUCLEOTIDE SEQUENCE [LARGE SCALE GENOMIC DNA]</scope>
    <source>
        <strain evidence="3 4">CGMCC 4.2022</strain>
    </source>
</reference>
<dbReference type="RefSeq" id="WP_093782273.1">
    <property type="nucleotide sequence ID" value="NZ_FNIE01000001.1"/>
</dbReference>
<evidence type="ECO:0000313" key="3">
    <source>
        <dbReference type="EMBL" id="SDM68581.1"/>
    </source>
</evidence>
<dbReference type="OrthoDB" id="4515152at2"/>